<dbReference type="EMBL" id="WNWW01000398">
    <property type="protein sequence ID" value="KAF3425369.1"/>
    <property type="molecule type" value="Genomic_DNA"/>
</dbReference>
<keyword evidence="3" id="KW-0436">Ligase</keyword>
<feature type="region of interest" description="Disordered" evidence="8">
    <location>
        <begin position="136"/>
        <end position="156"/>
    </location>
</feature>
<sequence>MMEEMISNAEEFYKILEIPYRIVNIVSGALNNAASKKLDLEAWFPGSNAFRELVSCSNCLDYQARRLLVRYGQTKKMNANTDYVHMLNATMCAVTRVICAILEVHQTDTGIKIPKVLAQFMPAEYENEIPFVKPAPIDETDMKKQKKQKERKNIVT</sequence>
<dbReference type="InterPro" id="IPR002317">
    <property type="entry name" value="Ser-tRNA-ligase_type_1"/>
</dbReference>
<keyword evidence="6" id="KW-0030">Aminoacyl-tRNA synthetase</keyword>
<evidence type="ECO:0000256" key="3">
    <source>
        <dbReference type="ARBA" id="ARBA00022598"/>
    </source>
</evidence>
<proteinExistence type="inferred from homology"/>
<dbReference type="GO" id="GO:0006434">
    <property type="term" value="P:seryl-tRNA aminoacylation"/>
    <property type="evidence" value="ECO:0007669"/>
    <property type="project" value="InterPro"/>
</dbReference>
<keyword evidence="5" id="KW-0067">ATP-binding</keyword>
<evidence type="ECO:0000256" key="8">
    <source>
        <dbReference type="SAM" id="MobiDB-lite"/>
    </source>
</evidence>
<dbReference type="GO" id="GO:0005524">
    <property type="term" value="F:ATP binding"/>
    <property type="evidence" value="ECO:0007669"/>
    <property type="project" value="UniProtKB-KW"/>
</dbReference>
<dbReference type="InterPro" id="IPR002314">
    <property type="entry name" value="aa-tRNA-synt_IIb"/>
</dbReference>
<evidence type="ECO:0000256" key="7">
    <source>
        <dbReference type="ARBA" id="ARBA00031113"/>
    </source>
</evidence>
<organism evidence="10 11">
    <name type="scientific">Frieseomelitta varia</name>
    <dbReference type="NCBI Taxonomy" id="561572"/>
    <lineage>
        <taxon>Eukaryota</taxon>
        <taxon>Metazoa</taxon>
        <taxon>Ecdysozoa</taxon>
        <taxon>Arthropoda</taxon>
        <taxon>Hexapoda</taxon>
        <taxon>Insecta</taxon>
        <taxon>Pterygota</taxon>
        <taxon>Neoptera</taxon>
        <taxon>Endopterygota</taxon>
        <taxon>Hymenoptera</taxon>
        <taxon>Apocrita</taxon>
        <taxon>Aculeata</taxon>
        <taxon>Apoidea</taxon>
        <taxon>Anthophila</taxon>
        <taxon>Apidae</taxon>
        <taxon>Frieseomelitta</taxon>
    </lineage>
</organism>
<dbReference type="SUPFAM" id="SSF55681">
    <property type="entry name" value="Class II aaRS and biotin synthetases"/>
    <property type="match status" value="1"/>
</dbReference>
<comment type="caution">
    <text evidence="10">The sequence shown here is derived from an EMBL/GenBank/DDBJ whole genome shotgun (WGS) entry which is preliminary data.</text>
</comment>
<dbReference type="InterPro" id="IPR006195">
    <property type="entry name" value="aa-tRNA-synth_II"/>
</dbReference>
<dbReference type="EC" id="6.1.1.11" evidence="2"/>
<evidence type="ECO:0000256" key="1">
    <source>
        <dbReference type="ARBA" id="ARBA00010728"/>
    </source>
</evidence>
<evidence type="ECO:0000313" key="10">
    <source>
        <dbReference type="EMBL" id="KAF3425369.1"/>
    </source>
</evidence>
<accession>A0A833VYT1</accession>
<dbReference type="PANTHER" id="PTHR11778">
    <property type="entry name" value="SERYL-TRNA SYNTHETASE"/>
    <property type="match status" value="1"/>
</dbReference>
<dbReference type="GO" id="GO:0004828">
    <property type="term" value="F:serine-tRNA ligase activity"/>
    <property type="evidence" value="ECO:0007669"/>
    <property type="project" value="UniProtKB-EC"/>
</dbReference>
<dbReference type="InterPro" id="IPR045864">
    <property type="entry name" value="aa-tRNA-synth_II/BPL/LPL"/>
</dbReference>
<comment type="similarity">
    <text evidence="1">Belongs to the class-II aminoacyl-tRNA synthetase family. Type-1 seryl-tRNA synthetase subfamily.</text>
</comment>
<keyword evidence="4" id="KW-0547">Nucleotide-binding</keyword>
<dbReference type="PRINTS" id="PR00981">
    <property type="entry name" value="TRNASYNTHSER"/>
</dbReference>
<evidence type="ECO:0000313" key="11">
    <source>
        <dbReference type="Proteomes" id="UP000655588"/>
    </source>
</evidence>
<evidence type="ECO:0000256" key="6">
    <source>
        <dbReference type="ARBA" id="ARBA00023146"/>
    </source>
</evidence>
<keyword evidence="11" id="KW-1185">Reference proteome</keyword>
<feature type="domain" description="Aminoacyl-transfer RNA synthetases class-II family profile" evidence="9">
    <location>
        <begin position="1"/>
        <end position="114"/>
    </location>
</feature>
<name>A0A833VYT1_9HYME</name>
<evidence type="ECO:0000256" key="4">
    <source>
        <dbReference type="ARBA" id="ARBA00022741"/>
    </source>
</evidence>
<evidence type="ECO:0000256" key="5">
    <source>
        <dbReference type="ARBA" id="ARBA00022840"/>
    </source>
</evidence>
<evidence type="ECO:0000256" key="2">
    <source>
        <dbReference type="ARBA" id="ARBA00012840"/>
    </source>
</evidence>
<evidence type="ECO:0000259" key="9">
    <source>
        <dbReference type="PROSITE" id="PS50862"/>
    </source>
</evidence>
<protein>
    <recommendedName>
        <fullName evidence="2">serine--tRNA ligase</fullName>
        <ecNumber evidence="2">6.1.1.11</ecNumber>
    </recommendedName>
    <alternativeName>
        <fullName evidence="7">Seryl-tRNA synthetase</fullName>
    </alternativeName>
</protein>
<dbReference type="Gene3D" id="3.30.930.10">
    <property type="entry name" value="Bira Bifunctional Protein, Domain 2"/>
    <property type="match status" value="1"/>
</dbReference>
<gene>
    <name evidence="10" type="ORF">E2986_11552</name>
</gene>
<dbReference type="Pfam" id="PF00587">
    <property type="entry name" value="tRNA-synt_2b"/>
    <property type="match status" value="1"/>
</dbReference>
<reference evidence="10" key="1">
    <citation type="submission" date="2019-11" db="EMBL/GenBank/DDBJ databases">
        <title>The nuclear and mitochondrial genomes of Frieseomelitta varia - a highly eusocial stingless bee (Meliponini) with a permanently sterile worker caste.</title>
        <authorList>
            <person name="Freitas F.C.P."/>
            <person name="Lourenco A.P."/>
            <person name="Nunes F.M.F."/>
            <person name="Paschoal A.R."/>
            <person name="Abreu F.C.P."/>
            <person name="Barbin F.O."/>
            <person name="Bataglia L."/>
            <person name="Cardoso-Junior C.A.M."/>
            <person name="Cervoni M.S."/>
            <person name="Silva S.R."/>
            <person name="Dalarmi F."/>
            <person name="Del Lama M.A."/>
            <person name="Depintor T.S."/>
            <person name="Ferreira K.M."/>
            <person name="Goria P.S."/>
            <person name="Jaskot M.C."/>
            <person name="Lago D.C."/>
            <person name="Luna-Lucena D."/>
            <person name="Moda L.M."/>
            <person name="Nascimento L."/>
            <person name="Pedrino M."/>
            <person name="Rabico F.O."/>
            <person name="Sanches F.C."/>
            <person name="Santos D.E."/>
            <person name="Santos C.G."/>
            <person name="Vieira J."/>
            <person name="Lopes T.F."/>
            <person name="Barchuk A.R."/>
            <person name="Hartfelder K."/>
            <person name="Simoes Z.L.P."/>
            <person name="Bitondi M.M.G."/>
            <person name="Pinheiro D.G."/>
        </authorList>
    </citation>
    <scope>NUCLEOTIDE SEQUENCE</scope>
    <source>
        <strain evidence="10">USP_RPSP 00005682</strain>
        <tissue evidence="10">Whole individual</tissue>
    </source>
</reference>
<dbReference type="AlphaFoldDB" id="A0A833VYT1"/>
<dbReference type="PROSITE" id="PS50862">
    <property type="entry name" value="AA_TRNA_LIGASE_II"/>
    <property type="match status" value="1"/>
</dbReference>
<dbReference type="Proteomes" id="UP000655588">
    <property type="component" value="Unassembled WGS sequence"/>
</dbReference>